<dbReference type="AlphaFoldDB" id="A0A841C879"/>
<evidence type="ECO:0000256" key="6">
    <source>
        <dbReference type="SAM" id="Phobius"/>
    </source>
</evidence>
<sequence length="171" mass="18900">MTYYGIFLWLPSILVIRGFSIVDSLGFTLMMSFSQLPGYYLAIYLMDKMNHKVVLAIYLLGTIISCLFFGFGKNVEVILVTGAFLSFFDLGAWGTLITLTPTQFPKEIRGTGMGTAQSFGRVGATIGPFLVGWMMSLKMEISAILSLFVILLLIAIFILMFISLGDTTETI</sequence>
<evidence type="ECO:0000313" key="9">
    <source>
        <dbReference type="Proteomes" id="UP000562464"/>
    </source>
</evidence>
<name>A0A841C879_9LACT</name>
<dbReference type="SUPFAM" id="SSF103473">
    <property type="entry name" value="MFS general substrate transporter"/>
    <property type="match status" value="1"/>
</dbReference>
<dbReference type="GO" id="GO:0005886">
    <property type="term" value="C:plasma membrane"/>
    <property type="evidence" value="ECO:0007669"/>
    <property type="project" value="UniProtKB-SubCell"/>
</dbReference>
<keyword evidence="5 6" id="KW-0472">Membrane</keyword>
<feature type="transmembrane region" description="Helical" evidence="6">
    <location>
        <begin position="119"/>
        <end position="137"/>
    </location>
</feature>
<feature type="transmembrane region" description="Helical" evidence="6">
    <location>
        <begin position="53"/>
        <end position="71"/>
    </location>
</feature>
<dbReference type="PANTHER" id="PTHR23511:SF5">
    <property type="entry name" value="MAJOR FACILITATOR-TYPE TRANSPORTER HXNZ-RELATED"/>
    <property type="match status" value="1"/>
</dbReference>
<dbReference type="Proteomes" id="UP000562464">
    <property type="component" value="Unassembled WGS sequence"/>
</dbReference>
<reference evidence="8 9" key="1">
    <citation type="submission" date="2020-08" db="EMBL/GenBank/DDBJ databases">
        <title>Genomic Encyclopedia of Type Strains, Phase IV (KMG-IV): sequencing the most valuable type-strain genomes for metagenomic binning, comparative biology and taxonomic classification.</title>
        <authorList>
            <person name="Goeker M."/>
        </authorList>
    </citation>
    <scope>NUCLEOTIDE SEQUENCE [LARGE SCALE GENOMIC DNA]</scope>
    <source>
        <strain evidence="8 9">DSM 14925</strain>
    </source>
</reference>
<comment type="subcellular location">
    <subcellularLocation>
        <location evidence="1">Cell membrane</location>
        <topology evidence="1">Multi-pass membrane protein</topology>
    </subcellularLocation>
</comment>
<feature type="transmembrane region" description="Helical" evidence="6">
    <location>
        <begin position="77"/>
        <end position="99"/>
    </location>
</feature>
<evidence type="ECO:0000256" key="1">
    <source>
        <dbReference type="ARBA" id="ARBA00004651"/>
    </source>
</evidence>
<keyword evidence="2" id="KW-0813">Transport</keyword>
<protein>
    <submittedName>
        <fullName evidence="8">MFS family permease</fullName>
    </submittedName>
</protein>
<evidence type="ECO:0000256" key="2">
    <source>
        <dbReference type="ARBA" id="ARBA00022448"/>
    </source>
</evidence>
<feature type="transmembrane region" description="Helical" evidence="6">
    <location>
        <begin position="143"/>
        <end position="164"/>
    </location>
</feature>
<keyword evidence="3 6" id="KW-0812">Transmembrane</keyword>
<feature type="transmembrane region" description="Helical" evidence="6">
    <location>
        <begin position="6"/>
        <end position="33"/>
    </location>
</feature>
<feature type="domain" description="Major facilitator superfamily (MFS) profile" evidence="7">
    <location>
        <begin position="1"/>
        <end position="167"/>
    </location>
</feature>
<dbReference type="Gene3D" id="1.20.1250.20">
    <property type="entry name" value="MFS general substrate transporter like domains"/>
    <property type="match status" value="1"/>
</dbReference>
<dbReference type="InterPro" id="IPR011701">
    <property type="entry name" value="MFS"/>
</dbReference>
<organism evidence="8 9">
    <name type="scientific">Lactovum miscens</name>
    <dbReference type="NCBI Taxonomy" id="190387"/>
    <lineage>
        <taxon>Bacteria</taxon>
        <taxon>Bacillati</taxon>
        <taxon>Bacillota</taxon>
        <taxon>Bacilli</taxon>
        <taxon>Lactobacillales</taxon>
        <taxon>Streptococcaceae</taxon>
        <taxon>Lactovum</taxon>
    </lineage>
</organism>
<comment type="caution">
    <text evidence="8">The sequence shown here is derived from an EMBL/GenBank/DDBJ whole genome shotgun (WGS) entry which is preliminary data.</text>
</comment>
<evidence type="ECO:0000256" key="3">
    <source>
        <dbReference type="ARBA" id="ARBA00022692"/>
    </source>
</evidence>
<dbReference type="PROSITE" id="PS50850">
    <property type="entry name" value="MFS"/>
    <property type="match status" value="1"/>
</dbReference>
<dbReference type="PANTHER" id="PTHR23511">
    <property type="entry name" value="SYNAPTIC VESICLE GLYCOPROTEIN 2"/>
    <property type="match status" value="1"/>
</dbReference>
<accession>A0A841C879</accession>
<evidence type="ECO:0000313" key="8">
    <source>
        <dbReference type="EMBL" id="MBB5888695.1"/>
    </source>
</evidence>
<dbReference type="InterPro" id="IPR036259">
    <property type="entry name" value="MFS_trans_sf"/>
</dbReference>
<proteinExistence type="predicted"/>
<dbReference type="EMBL" id="JACHHV010000041">
    <property type="protein sequence ID" value="MBB5888695.1"/>
    <property type="molecule type" value="Genomic_DNA"/>
</dbReference>
<keyword evidence="9" id="KW-1185">Reference proteome</keyword>
<evidence type="ECO:0000256" key="4">
    <source>
        <dbReference type="ARBA" id="ARBA00022989"/>
    </source>
</evidence>
<dbReference type="GO" id="GO:0022857">
    <property type="term" value="F:transmembrane transporter activity"/>
    <property type="evidence" value="ECO:0007669"/>
    <property type="project" value="InterPro"/>
</dbReference>
<dbReference type="Pfam" id="PF07690">
    <property type="entry name" value="MFS_1"/>
    <property type="match status" value="1"/>
</dbReference>
<evidence type="ECO:0000259" key="7">
    <source>
        <dbReference type="PROSITE" id="PS50850"/>
    </source>
</evidence>
<dbReference type="InterPro" id="IPR020846">
    <property type="entry name" value="MFS_dom"/>
</dbReference>
<evidence type="ECO:0000256" key="5">
    <source>
        <dbReference type="ARBA" id="ARBA00023136"/>
    </source>
</evidence>
<keyword evidence="4 6" id="KW-1133">Transmembrane helix</keyword>
<gene>
    <name evidence="8" type="ORF">HNQ37_001608</name>
</gene>